<keyword evidence="1" id="KW-0732">Signal</keyword>
<proteinExistence type="predicted"/>
<protein>
    <submittedName>
        <fullName evidence="2">TMV resistance protein N</fullName>
    </submittedName>
</protein>
<gene>
    <name evidence="2" type="ORF">F511_23171</name>
</gene>
<name>A0A2Z7D609_9LAMI</name>
<dbReference type="AlphaFoldDB" id="A0A2Z7D609"/>
<dbReference type="Proteomes" id="UP000250235">
    <property type="component" value="Unassembled WGS sequence"/>
</dbReference>
<feature type="chain" id="PRO_5016374186" evidence="1">
    <location>
        <begin position="26"/>
        <end position="102"/>
    </location>
</feature>
<reference evidence="2 3" key="1">
    <citation type="journal article" date="2015" name="Proc. Natl. Acad. Sci. U.S.A.">
        <title>The resurrection genome of Boea hygrometrica: A blueprint for survival of dehydration.</title>
        <authorList>
            <person name="Xiao L."/>
            <person name="Yang G."/>
            <person name="Zhang L."/>
            <person name="Yang X."/>
            <person name="Zhao S."/>
            <person name="Ji Z."/>
            <person name="Zhou Q."/>
            <person name="Hu M."/>
            <person name="Wang Y."/>
            <person name="Chen M."/>
            <person name="Xu Y."/>
            <person name="Jin H."/>
            <person name="Xiao X."/>
            <person name="Hu G."/>
            <person name="Bao F."/>
            <person name="Hu Y."/>
            <person name="Wan P."/>
            <person name="Li L."/>
            <person name="Deng X."/>
            <person name="Kuang T."/>
            <person name="Xiang C."/>
            <person name="Zhu J.K."/>
            <person name="Oliver M.J."/>
            <person name="He Y."/>
        </authorList>
    </citation>
    <scope>NUCLEOTIDE SEQUENCE [LARGE SCALE GENOMIC DNA]</scope>
    <source>
        <strain evidence="3">cv. XS01</strain>
    </source>
</reference>
<evidence type="ECO:0000256" key="1">
    <source>
        <dbReference type="SAM" id="SignalP"/>
    </source>
</evidence>
<evidence type="ECO:0000313" key="3">
    <source>
        <dbReference type="Proteomes" id="UP000250235"/>
    </source>
</evidence>
<keyword evidence="3" id="KW-1185">Reference proteome</keyword>
<sequence length="102" mass="11618">MATSTAIKVFVIFLVLALPMNLSSPVPLHKESMDNKQLLRKLGLEFTKMKILSHRNGVERFLREVPVGINENPSYAVTLHMPVILHMHEETQYIDCVFNIAT</sequence>
<dbReference type="EMBL" id="KQ991022">
    <property type="protein sequence ID" value="KZV52708.1"/>
    <property type="molecule type" value="Genomic_DNA"/>
</dbReference>
<accession>A0A2Z7D609</accession>
<evidence type="ECO:0000313" key="2">
    <source>
        <dbReference type="EMBL" id="KZV52708.1"/>
    </source>
</evidence>
<organism evidence="2 3">
    <name type="scientific">Dorcoceras hygrometricum</name>
    <dbReference type="NCBI Taxonomy" id="472368"/>
    <lineage>
        <taxon>Eukaryota</taxon>
        <taxon>Viridiplantae</taxon>
        <taxon>Streptophyta</taxon>
        <taxon>Embryophyta</taxon>
        <taxon>Tracheophyta</taxon>
        <taxon>Spermatophyta</taxon>
        <taxon>Magnoliopsida</taxon>
        <taxon>eudicotyledons</taxon>
        <taxon>Gunneridae</taxon>
        <taxon>Pentapetalae</taxon>
        <taxon>asterids</taxon>
        <taxon>lamiids</taxon>
        <taxon>Lamiales</taxon>
        <taxon>Gesneriaceae</taxon>
        <taxon>Didymocarpoideae</taxon>
        <taxon>Trichosporeae</taxon>
        <taxon>Loxocarpinae</taxon>
        <taxon>Dorcoceras</taxon>
    </lineage>
</organism>
<feature type="signal peptide" evidence="1">
    <location>
        <begin position="1"/>
        <end position="25"/>
    </location>
</feature>